<dbReference type="Proteomes" id="UP001396898">
    <property type="component" value="Unassembled WGS sequence"/>
</dbReference>
<keyword evidence="3" id="KW-1185">Reference proteome</keyword>
<sequence>MDSHFKDYEALFTSEEPPSEYGFGDKDDTAVAESTNGTRGKKSAQWLARGLMDRDIPTPHRRLQEKPDHAGRRRTARILRRRMVDPSRPALRHITACSYCFSDLNLNTKFSTQAK</sequence>
<feature type="region of interest" description="Disordered" evidence="1">
    <location>
        <begin position="1"/>
        <end position="72"/>
    </location>
</feature>
<comment type="caution">
    <text evidence="2">The sequence shown here is derived from an EMBL/GenBank/DDBJ whole genome shotgun (WGS) entry which is preliminary data.</text>
</comment>
<accession>A0ABR1REM1</accession>
<dbReference type="EMBL" id="JAQQWI010000016">
    <property type="protein sequence ID" value="KAK8009072.1"/>
    <property type="molecule type" value="Genomic_DNA"/>
</dbReference>
<gene>
    <name evidence="2" type="ORF">PG991_011623</name>
</gene>
<protein>
    <submittedName>
        <fullName evidence="2">Uncharacterized protein</fullName>
    </submittedName>
</protein>
<evidence type="ECO:0000313" key="3">
    <source>
        <dbReference type="Proteomes" id="UP001396898"/>
    </source>
</evidence>
<feature type="compositionally biased region" description="Basic and acidic residues" evidence="1">
    <location>
        <begin position="51"/>
        <end position="70"/>
    </location>
</feature>
<evidence type="ECO:0000313" key="2">
    <source>
        <dbReference type="EMBL" id="KAK8009072.1"/>
    </source>
</evidence>
<evidence type="ECO:0000256" key="1">
    <source>
        <dbReference type="SAM" id="MobiDB-lite"/>
    </source>
</evidence>
<proteinExistence type="predicted"/>
<organism evidence="2 3">
    <name type="scientific">Apiospora marii</name>
    <dbReference type="NCBI Taxonomy" id="335849"/>
    <lineage>
        <taxon>Eukaryota</taxon>
        <taxon>Fungi</taxon>
        <taxon>Dikarya</taxon>
        <taxon>Ascomycota</taxon>
        <taxon>Pezizomycotina</taxon>
        <taxon>Sordariomycetes</taxon>
        <taxon>Xylariomycetidae</taxon>
        <taxon>Amphisphaeriales</taxon>
        <taxon>Apiosporaceae</taxon>
        <taxon>Apiospora</taxon>
    </lineage>
</organism>
<name>A0ABR1REM1_9PEZI</name>
<reference evidence="2 3" key="1">
    <citation type="submission" date="2023-01" db="EMBL/GenBank/DDBJ databases">
        <title>Analysis of 21 Apiospora genomes using comparative genomics revels a genus with tremendous synthesis potential of carbohydrate active enzymes and secondary metabolites.</title>
        <authorList>
            <person name="Sorensen T."/>
        </authorList>
    </citation>
    <scope>NUCLEOTIDE SEQUENCE [LARGE SCALE GENOMIC DNA]</scope>
    <source>
        <strain evidence="2 3">CBS 20057</strain>
    </source>
</reference>